<gene>
    <name evidence="13" type="ORF">SEMRO_2000_G310200.1</name>
</gene>
<dbReference type="Pfam" id="PF00153">
    <property type="entry name" value="Mito_carr"/>
    <property type="match status" value="2"/>
</dbReference>
<dbReference type="GO" id="GO:0005778">
    <property type="term" value="C:peroxisomal membrane"/>
    <property type="evidence" value="ECO:0007669"/>
    <property type="project" value="UniProtKB-SubCell"/>
</dbReference>
<reference evidence="13" key="1">
    <citation type="submission" date="2020-06" db="EMBL/GenBank/DDBJ databases">
        <authorList>
            <consortium name="Plant Systems Biology data submission"/>
        </authorList>
    </citation>
    <scope>NUCLEOTIDE SEQUENCE</scope>
    <source>
        <strain evidence="13">D6</strain>
    </source>
</reference>
<name>A0A9N8HU57_9STRA</name>
<sequence length="462" mass="50201">MTGGGNGIADTAPPLAHAIGGSLGSALALLLLYPLERARVEMQTRDATPPSSATDINDKVQPLRVAKETSRGGGTVDVLQVAPIIIPPPGRNNNDTKPKESEPQQGSLSEESWSSCRGDTEGMGVVSASSSLEYEAKAEQQEVQHLQKTKKSSSSLAAVTSKAASTTNNNKLGILACIYQLHRKKQLYRGVTPVVTTMALSNFVFFYFHSFLKQLLILKHKQSTTSLQLSLLASSLAGIANVLLTNPLWVANLRIVTSSGNNNSKYAEESNLWKELRSIVQKEGWTHLWNGTPASLLLVSNPVIQFVAYEQLKTRLLQHLRGGGRRQTSALKPLEAFLLGALAKAISTVLTYPLQLAQTILRVQKDNSPATTRKGEESTTTTTVANSSSSEEAYRGTLDCLIKIYRRKGLEGWFSGMQTKLLQTVLTAAFTFLTYEQILRAIMAVHRSIRLRGRIPSGGSSL</sequence>
<feature type="repeat" description="Solcar" evidence="9">
    <location>
        <begin position="331"/>
        <end position="441"/>
    </location>
</feature>
<evidence type="ECO:0000256" key="8">
    <source>
        <dbReference type="ARBA" id="ARBA00023140"/>
    </source>
</evidence>
<feature type="compositionally biased region" description="Polar residues" evidence="11">
    <location>
        <begin position="103"/>
        <end position="117"/>
    </location>
</feature>
<evidence type="ECO:0000256" key="2">
    <source>
        <dbReference type="ARBA" id="ARBA00006375"/>
    </source>
</evidence>
<dbReference type="InterPro" id="IPR052217">
    <property type="entry name" value="Mito/Peroxisomal_Carrier"/>
</dbReference>
<comment type="subcellular location">
    <subcellularLocation>
        <location evidence="1">Peroxisome membrane</location>
        <topology evidence="1">Multi-pass membrane protein</topology>
    </subcellularLocation>
</comment>
<comment type="caution">
    <text evidence="13">The sequence shown here is derived from an EMBL/GenBank/DDBJ whole genome shotgun (WGS) entry which is preliminary data.</text>
</comment>
<evidence type="ECO:0000256" key="10">
    <source>
        <dbReference type="RuleBase" id="RU000488"/>
    </source>
</evidence>
<keyword evidence="5" id="KW-0677">Repeat</keyword>
<dbReference type="AlphaFoldDB" id="A0A9N8HU57"/>
<evidence type="ECO:0000256" key="1">
    <source>
        <dbReference type="ARBA" id="ARBA00004585"/>
    </source>
</evidence>
<dbReference type="EMBL" id="CAICTM010001998">
    <property type="protein sequence ID" value="CAB9527453.1"/>
    <property type="molecule type" value="Genomic_DNA"/>
</dbReference>
<dbReference type="GO" id="GO:0015217">
    <property type="term" value="F:ADP transmembrane transporter activity"/>
    <property type="evidence" value="ECO:0007669"/>
    <property type="project" value="TreeGrafter"/>
</dbReference>
<evidence type="ECO:0000256" key="5">
    <source>
        <dbReference type="ARBA" id="ARBA00022737"/>
    </source>
</evidence>
<dbReference type="GO" id="GO:0080122">
    <property type="term" value="F:AMP transmembrane transporter activity"/>
    <property type="evidence" value="ECO:0007669"/>
    <property type="project" value="TreeGrafter"/>
</dbReference>
<dbReference type="Gene3D" id="1.50.40.10">
    <property type="entry name" value="Mitochondrial carrier domain"/>
    <property type="match status" value="1"/>
</dbReference>
<keyword evidence="14" id="KW-1185">Reference proteome</keyword>
<dbReference type="InterPro" id="IPR023395">
    <property type="entry name" value="MCP_dom_sf"/>
</dbReference>
<evidence type="ECO:0000256" key="11">
    <source>
        <dbReference type="SAM" id="MobiDB-lite"/>
    </source>
</evidence>
<feature type="region of interest" description="Disordered" evidence="11">
    <location>
        <begin position="367"/>
        <end position="388"/>
    </location>
</feature>
<dbReference type="OrthoDB" id="10266426at2759"/>
<dbReference type="PROSITE" id="PS50920">
    <property type="entry name" value="SOLCAR"/>
    <property type="match status" value="2"/>
</dbReference>
<keyword evidence="8" id="KW-0576">Peroxisome</keyword>
<evidence type="ECO:0000256" key="9">
    <source>
        <dbReference type="PROSITE-ProRule" id="PRU00282"/>
    </source>
</evidence>
<keyword evidence="7 9" id="KW-0472">Membrane</keyword>
<evidence type="ECO:0000256" key="3">
    <source>
        <dbReference type="ARBA" id="ARBA00022448"/>
    </source>
</evidence>
<feature type="compositionally biased region" description="Low complexity" evidence="11">
    <location>
        <begin position="378"/>
        <end position="388"/>
    </location>
</feature>
<evidence type="ECO:0000256" key="4">
    <source>
        <dbReference type="ARBA" id="ARBA00022692"/>
    </source>
</evidence>
<evidence type="ECO:0000313" key="13">
    <source>
        <dbReference type="EMBL" id="CAB9527453.1"/>
    </source>
</evidence>
<feature type="transmembrane region" description="Helical" evidence="12">
    <location>
        <begin position="15"/>
        <end position="35"/>
    </location>
</feature>
<feature type="repeat" description="Solcar" evidence="9">
    <location>
        <begin position="225"/>
        <end position="315"/>
    </location>
</feature>
<proteinExistence type="inferred from homology"/>
<evidence type="ECO:0000256" key="7">
    <source>
        <dbReference type="ARBA" id="ARBA00023136"/>
    </source>
</evidence>
<protein>
    <submittedName>
        <fullName evidence="13">Peroxisomal membrane protein PMP34</fullName>
    </submittedName>
</protein>
<dbReference type="Proteomes" id="UP001153069">
    <property type="component" value="Unassembled WGS sequence"/>
</dbReference>
<keyword evidence="4 9" id="KW-0812">Transmembrane</keyword>
<evidence type="ECO:0000256" key="6">
    <source>
        <dbReference type="ARBA" id="ARBA00022989"/>
    </source>
</evidence>
<dbReference type="GO" id="GO:0015228">
    <property type="term" value="F:coenzyme A transmembrane transporter activity"/>
    <property type="evidence" value="ECO:0007669"/>
    <property type="project" value="TreeGrafter"/>
</dbReference>
<dbReference type="PANTHER" id="PTHR45939">
    <property type="entry name" value="PEROXISOMAL MEMBRANE PROTEIN PMP34-RELATED"/>
    <property type="match status" value="1"/>
</dbReference>
<feature type="transmembrane region" description="Helical" evidence="12">
    <location>
        <begin position="190"/>
        <end position="209"/>
    </location>
</feature>
<dbReference type="GO" id="GO:0051724">
    <property type="term" value="F:NAD transmembrane transporter activity"/>
    <property type="evidence" value="ECO:0007669"/>
    <property type="project" value="TreeGrafter"/>
</dbReference>
<accession>A0A9N8HU57</accession>
<keyword evidence="6 12" id="KW-1133">Transmembrane helix</keyword>
<dbReference type="GO" id="GO:0015230">
    <property type="term" value="F:FAD transmembrane transporter activity"/>
    <property type="evidence" value="ECO:0007669"/>
    <property type="project" value="TreeGrafter"/>
</dbReference>
<comment type="similarity">
    <text evidence="2 10">Belongs to the mitochondrial carrier (TC 2.A.29) family.</text>
</comment>
<dbReference type="PANTHER" id="PTHR45939:SF5">
    <property type="entry name" value="PEROXISOMAL MEMBRANE PROTEIN PMP34"/>
    <property type="match status" value="1"/>
</dbReference>
<evidence type="ECO:0000313" key="14">
    <source>
        <dbReference type="Proteomes" id="UP001153069"/>
    </source>
</evidence>
<organism evidence="13 14">
    <name type="scientific">Seminavis robusta</name>
    <dbReference type="NCBI Taxonomy" id="568900"/>
    <lineage>
        <taxon>Eukaryota</taxon>
        <taxon>Sar</taxon>
        <taxon>Stramenopiles</taxon>
        <taxon>Ochrophyta</taxon>
        <taxon>Bacillariophyta</taxon>
        <taxon>Bacillariophyceae</taxon>
        <taxon>Bacillariophycidae</taxon>
        <taxon>Naviculales</taxon>
        <taxon>Naviculaceae</taxon>
        <taxon>Seminavis</taxon>
    </lineage>
</organism>
<dbReference type="InterPro" id="IPR018108">
    <property type="entry name" value="MCP_transmembrane"/>
</dbReference>
<dbReference type="SUPFAM" id="SSF103506">
    <property type="entry name" value="Mitochondrial carrier"/>
    <property type="match status" value="1"/>
</dbReference>
<dbReference type="GO" id="GO:0005347">
    <property type="term" value="F:ATP transmembrane transporter activity"/>
    <property type="evidence" value="ECO:0007669"/>
    <property type="project" value="TreeGrafter"/>
</dbReference>
<feature type="region of interest" description="Disordered" evidence="11">
    <location>
        <begin position="78"/>
        <end position="120"/>
    </location>
</feature>
<dbReference type="GO" id="GO:0044610">
    <property type="term" value="F:FMN transmembrane transporter activity"/>
    <property type="evidence" value="ECO:0007669"/>
    <property type="project" value="TreeGrafter"/>
</dbReference>
<keyword evidence="3 10" id="KW-0813">Transport</keyword>
<evidence type="ECO:0000256" key="12">
    <source>
        <dbReference type="SAM" id="Phobius"/>
    </source>
</evidence>